<name>A0A5C5X680_9PLAN</name>
<reference evidence="2 3" key="1">
    <citation type="submission" date="2019-02" db="EMBL/GenBank/DDBJ databases">
        <title>Deep-cultivation of Planctomycetes and their phenomic and genomic characterization uncovers novel biology.</title>
        <authorList>
            <person name="Wiegand S."/>
            <person name="Jogler M."/>
            <person name="Boedeker C."/>
            <person name="Pinto D."/>
            <person name="Vollmers J."/>
            <person name="Rivas-Marin E."/>
            <person name="Kohn T."/>
            <person name="Peeters S.H."/>
            <person name="Heuer A."/>
            <person name="Rast P."/>
            <person name="Oberbeckmann S."/>
            <person name="Bunk B."/>
            <person name="Jeske O."/>
            <person name="Meyerdierks A."/>
            <person name="Storesund J.E."/>
            <person name="Kallscheuer N."/>
            <person name="Luecker S."/>
            <person name="Lage O.M."/>
            <person name="Pohl T."/>
            <person name="Merkel B.J."/>
            <person name="Hornburger P."/>
            <person name="Mueller R.-W."/>
            <person name="Bruemmer F."/>
            <person name="Labrenz M."/>
            <person name="Spormann A.M."/>
            <person name="Op Den Camp H."/>
            <person name="Overmann J."/>
            <person name="Amann R."/>
            <person name="Jetten M.S.M."/>
            <person name="Mascher T."/>
            <person name="Medema M.H."/>
            <person name="Devos D.P."/>
            <person name="Kaster A.-K."/>
            <person name="Ovreas L."/>
            <person name="Rohde M."/>
            <person name="Galperin M.Y."/>
            <person name="Jogler C."/>
        </authorList>
    </citation>
    <scope>NUCLEOTIDE SEQUENCE [LARGE SCALE GENOMIC DNA]</scope>
    <source>
        <strain evidence="2 3">KOR42</strain>
    </source>
</reference>
<gene>
    <name evidence="2" type="ORF">KOR42_11390</name>
</gene>
<dbReference type="EMBL" id="SIHI01000001">
    <property type="protein sequence ID" value="TWT57773.1"/>
    <property type="molecule type" value="Genomic_DNA"/>
</dbReference>
<accession>A0A5C5X680</accession>
<keyword evidence="3" id="KW-1185">Reference proteome</keyword>
<evidence type="ECO:0000313" key="2">
    <source>
        <dbReference type="EMBL" id="TWT57773.1"/>
    </source>
</evidence>
<organism evidence="2 3">
    <name type="scientific">Thalassoglobus neptunius</name>
    <dbReference type="NCBI Taxonomy" id="1938619"/>
    <lineage>
        <taxon>Bacteria</taxon>
        <taxon>Pseudomonadati</taxon>
        <taxon>Planctomycetota</taxon>
        <taxon>Planctomycetia</taxon>
        <taxon>Planctomycetales</taxon>
        <taxon>Planctomycetaceae</taxon>
        <taxon>Thalassoglobus</taxon>
    </lineage>
</organism>
<comment type="caution">
    <text evidence="2">The sequence shown here is derived from an EMBL/GenBank/DDBJ whole genome shotgun (WGS) entry which is preliminary data.</text>
</comment>
<feature type="region of interest" description="Disordered" evidence="1">
    <location>
        <begin position="61"/>
        <end position="92"/>
    </location>
</feature>
<dbReference type="RefSeq" id="WP_146507705.1">
    <property type="nucleotide sequence ID" value="NZ_SIHI01000001.1"/>
</dbReference>
<feature type="compositionally biased region" description="Basic and acidic residues" evidence="1">
    <location>
        <begin position="81"/>
        <end position="92"/>
    </location>
</feature>
<sequence>MSEAIRKAYPSDLTDLQWEMIEMIHGKLNGEYRSQMTRTELETKGYGRRWLVESFMSGLKRTTGAALESPVRRSRPQSPRLRPEALAHDQNL</sequence>
<proteinExistence type="predicted"/>
<protein>
    <submittedName>
        <fullName evidence="2">Uncharacterized protein</fullName>
    </submittedName>
</protein>
<dbReference type="AlphaFoldDB" id="A0A5C5X680"/>
<evidence type="ECO:0000256" key="1">
    <source>
        <dbReference type="SAM" id="MobiDB-lite"/>
    </source>
</evidence>
<evidence type="ECO:0000313" key="3">
    <source>
        <dbReference type="Proteomes" id="UP000317243"/>
    </source>
</evidence>
<dbReference type="Proteomes" id="UP000317243">
    <property type="component" value="Unassembled WGS sequence"/>
</dbReference>